<keyword evidence="1" id="KW-1133">Transmembrane helix</keyword>
<evidence type="ECO:0000313" key="4">
    <source>
        <dbReference type="EMBL" id="VEB33800.1"/>
    </source>
</evidence>
<name>A0A0W0SD39_9GAMM</name>
<feature type="domain" description="DUF3592" evidence="2">
    <location>
        <begin position="59"/>
        <end position="126"/>
    </location>
</feature>
<feature type="transmembrane region" description="Helical" evidence="1">
    <location>
        <begin position="6"/>
        <end position="27"/>
    </location>
</feature>
<dbReference type="EMBL" id="LNXW01000013">
    <property type="protein sequence ID" value="KTC81033.1"/>
    <property type="molecule type" value="Genomic_DNA"/>
</dbReference>
<dbReference type="STRING" id="28084.Lche_3053"/>
<evidence type="ECO:0000256" key="1">
    <source>
        <dbReference type="SAM" id="Phobius"/>
    </source>
</evidence>
<evidence type="ECO:0000313" key="3">
    <source>
        <dbReference type="EMBL" id="KTC81033.1"/>
    </source>
</evidence>
<gene>
    <name evidence="3" type="ORF">Lche_3053</name>
    <name evidence="4" type="ORF">NCTC11976_00520</name>
</gene>
<evidence type="ECO:0000313" key="6">
    <source>
        <dbReference type="Proteomes" id="UP000277577"/>
    </source>
</evidence>
<dbReference type="InterPro" id="IPR021994">
    <property type="entry name" value="DUF3592"/>
</dbReference>
<dbReference type="OrthoDB" id="5652006at2"/>
<evidence type="ECO:0000259" key="2">
    <source>
        <dbReference type="Pfam" id="PF12158"/>
    </source>
</evidence>
<sequence length="155" mass="18188">MIGLNVWRWMLDLGWLLFLLILFRHFWRDRQILIQAQSWLKVKGYITACEWTTVGHSVWPKIEYTYQINDQNLTGEYLFLDTAHNNPNSKYSRGVAYKAAVAFQENEAIDIYYNPNHPEQSALDVSMPTKLNIILSLIGILIVVHLGLMAWRYWG</sequence>
<dbReference type="AlphaFoldDB" id="A0A0W0SD39"/>
<dbReference type="RefSeq" id="WP_028381571.1">
    <property type="nucleotide sequence ID" value="NZ_CAAAIT010000006.1"/>
</dbReference>
<dbReference type="Proteomes" id="UP000054921">
    <property type="component" value="Unassembled WGS sequence"/>
</dbReference>
<proteinExistence type="predicted"/>
<dbReference type="Proteomes" id="UP000277577">
    <property type="component" value="Chromosome"/>
</dbReference>
<reference evidence="4 6" key="2">
    <citation type="submission" date="2018-12" db="EMBL/GenBank/DDBJ databases">
        <authorList>
            <consortium name="Pathogen Informatics"/>
        </authorList>
    </citation>
    <scope>NUCLEOTIDE SEQUENCE [LARGE SCALE GENOMIC DNA]</scope>
    <source>
        <strain evidence="4 6">NCTC11976</strain>
    </source>
</reference>
<accession>A0A0W0SD39</accession>
<dbReference type="EMBL" id="LR134173">
    <property type="protein sequence ID" value="VEB33800.1"/>
    <property type="molecule type" value="Genomic_DNA"/>
</dbReference>
<dbReference type="PATRIC" id="fig|28084.5.peg.3313"/>
<organism evidence="3 5">
    <name type="scientific">Legionella cherrii</name>
    <dbReference type="NCBI Taxonomy" id="28084"/>
    <lineage>
        <taxon>Bacteria</taxon>
        <taxon>Pseudomonadati</taxon>
        <taxon>Pseudomonadota</taxon>
        <taxon>Gammaproteobacteria</taxon>
        <taxon>Legionellales</taxon>
        <taxon>Legionellaceae</taxon>
        <taxon>Legionella</taxon>
    </lineage>
</organism>
<dbReference type="Pfam" id="PF12158">
    <property type="entry name" value="DUF3592"/>
    <property type="match status" value="1"/>
</dbReference>
<keyword evidence="1" id="KW-0812">Transmembrane</keyword>
<reference evidence="3 5" key="1">
    <citation type="submission" date="2015-11" db="EMBL/GenBank/DDBJ databases">
        <title>Genomic analysis of 38 Legionella species identifies large and diverse effector repertoires.</title>
        <authorList>
            <person name="Burstein D."/>
            <person name="Amaro F."/>
            <person name="Zusman T."/>
            <person name="Lifshitz Z."/>
            <person name="Cohen O."/>
            <person name="Gilbert J.A."/>
            <person name="Pupko T."/>
            <person name="Shuman H.A."/>
            <person name="Segal G."/>
        </authorList>
    </citation>
    <scope>NUCLEOTIDE SEQUENCE [LARGE SCALE GENOMIC DNA]</scope>
    <source>
        <strain evidence="3 5">ORW</strain>
    </source>
</reference>
<protein>
    <submittedName>
        <fullName evidence="4">Protein of uncharacterized function (DUF3592)</fullName>
    </submittedName>
</protein>
<feature type="transmembrane region" description="Helical" evidence="1">
    <location>
        <begin position="133"/>
        <end position="154"/>
    </location>
</feature>
<evidence type="ECO:0000313" key="5">
    <source>
        <dbReference type="Proteomes" id="UP000054921"/>
    </source>
</evidence>
<keyword evidence="6" id="KW-1185">Reference proteome</keyword>
<keyword evidence="1" id="KW-0472">Membrane</keyword>